<keyword evidence="2" id="KW-0732">Signal</keyword>
<dbReference type="PANTHER" id="PTHR37981:SF1">
    <property type="entry name" value="SGNH HYDROLASE-TYPE ESTERASE DOMAIN-CONTAINING PROTEIN"/>
    <property type="match status" value="1"/>
</dbReference>
<proteinExistence type="predicted"/>
<dbReference type="OrthoDB" id="21678at2759"/>
<dbReference type="CDD" id="cd01823">
    <property type="entry name" value="SEST_like"/>
    <property type="match status" value="1"/>
</dbReference>
<dbReference type="SUPFAM" id="SSF52266">
    <property type="entry name" value="SGNH hydrolase"/>
    <property type="match status" value="1"/>
</dbReference>
<evidence type="ECO:0000313" key="3">
    <source>
        <dbReference type="EMBL" id="KAF2110764.1"/>
    </source>
</evidence>
<dbReference type="Proteomes" id="UP000799770">
    <property type="component" value="Unassembled WGS sequence"/>
</dbReference>
<evidence type="ECO:0000256" key="2">
    <source>
        <dbReference type="SAM" id="SignalP"/>
    </source>
</evidence>
<sequence>MYSPYKNLFLVVSLHLPLGIAYPAENSALTSRDGTYVWGAIGDSWGSGVSYNLFGLTDYDDNKDECLRINHAYSVKVSEDSSWVPDGKTQEFHFAACSGSRMGNMAFQPWRGYVQMDAVGRPGLITMQAGGNDVGFYNVATSCLFHVENVDYGPIYPDREGKCKKAIEGARDYVQKEGNPNIRALGYDMWKTIDDVMTHESHSDDPEFRLYVIGYGAFFNVDDDSTWCNNFSFVVPWHDRSQKLTLELRRDINDLVEQTNSKIEEQVLSFNNPKIGFIDVGSAFDGNRFCETGHSPWDQYFGNKVLLWNASPDGIILKLNNNYTERDTAPTQDEFDKWLATGMFTDDPNEITPEQYTTNDISFPGPKQGGLPGIILRPFHPKEDGHANMAKIIVDRIKADFAAQTPAPPQPTSTPPPSPPPKTHGFNIVFHNYIDEINNKNDWAFYAQASGNTLGNLCKRKPDSKTDSIGGDVGDIDSPPWPNGEWTVNGGEDNCKYRSDGSGPGFLRCPSMTEDAACVEDAARGGGKDATTSCNSGIFSDWYHAVAWCDW</sequence>
<dbReference type="EMBL" id="ML977337">
    <property type="protein sequence ID" value="KAF2110764.1"/>
    <property type="molecule type" value="Genomic_DNA"/>
</dbReference>
<dbReference type="GO" id="GO:0006629">
    <property type="term" value="P:lipid metabolic process"/>
    <property type="evidence" value="ECO:0007669"/>
    <property type="project" value="TreeGrafter"/>
</dbReference>
<feature type="chain" id="PRO_5025409957" evidence="2">
    <location>
        <begin position="22"/>
        <end position="551"/>
    </location>
</feature>
<evidence type="ECO:0000256" key="1">
    <source>
        <dbReference type="SAM" id="MobiDB-lite"/>
    </source>
</evidence>
<accession>A0A6A5YVG2</accession>
<dbReference type="InterPro" id="IPR036514">
    <property type="entry name" value="SGNH_hydro_sf"/>
</dbReference>
<gene>
    <name evidence="3" type="ORF">BDV96DRAFT_650863</name>
</gene>
<feature type="region of interest" description="Disordered" evidence="1">
    <location>
        <begin position="462"/>
        <end position="482"/>
    </location>
</feature>
<evidence type="ECO:0000313" key="4">
    <source>
        <dbReference type="Proteomes" id="UP000799770"/>
    </source>
</evidence>
<organism evidence="3 4">
    <name type="scientific">Lophiotrema nucula</name>
    <dbReference type="NCBI Taxonomy" id="690887"/>
    <lineage>
        <taxon>Eukaryota</taxon>
        <taxon>Fungi</taxon>
        <taxon>Dikarya</taxon>
        <taxon>Ascomycota</taxon>
        <taxon>Pezizomycotina</taxon>
        <taxon>Dothideomycetes</taxon>
        <taxon>Pleosporomycetidae</taxon>
        <taxon>Pleosporales</taxon>
        <taxon>Lophiotremataceae</taxon>
        <taxon>Lophiotrema</taxon>
    </lineage>
</organism>
<name>A0A6A5YVG2_9PLEO</name>
<dbReference type="AlphaFoldDB" id="A0A6A5YVG2"/>
<feature type="signal peptide" evidence="2">
    <location>
        <begin position="1"/>
        <end position="21"/>
    </location>
</feature>
<protein>
    <submittedName>
        <fullName evidence="3">SGNH hydrolase-type esterase domain-containing protein</fullName>
    </submittedName>
</protein>
<dbReference type="InterPro" id="IPR037460">
    <property type="entry name" value="SEST-like"/>
</dbReference>
<dbReference type="PANTHER" id="PTHR37981">
    <property type="entry name" value="LIPASE 2"/>
    <property type="match status" value="1"/>
</dbReference>
<feature type="region of interest" description="Disordered" evidence="1">
    <location>
        <begin position="404"/>
        <end position="426"/>
    </location>
</feature>
<reference evidence="3" key="1">
    <citation type="journal article" date="2020" name="Stud. Mycol.">
        <title>101 Dothideomycetes genomes: a test case for predicting lifestyles and emergence of pathogens.</title>
        <authorList>
            <person name="Haridas S."/>
            <person name="Albert R."/>
            <person name="Binder M."/>
            <person name="Bloem J."/>
            <person name="Labutti K."/>
            <person name="Salamov A."/>
            <person name="Andreopoulos B."/>
            <person name="Baker S."/>
            <person name="Barry K."/>
            <person name="Bills G."/>
            <person name="Bluhm B."/>
            <person name="Cannon C."/>
            <person name="Castanera R."/>
            <person name="Culley D."/>
            <person name="Daum C."/>
            <person name="Ezra D."/>
            <person name="Gonzalez J."/>
            <person name="Henrissat B."/>
            <person name="Kuo A."/>
            <person name="Liang C."/>
            <person name="Lipzen A."/>
            <person name="Lutzoni F."/>
            <person name="Magnuson J."/>
            <person name="Mondo S."/>
            <person name="Nolan M."/>
            <person name="Ohm R."/>
            <person name="Pangilinan J."/>
            <person name="Park H.-J."/>
            <person name="Ramirez L."/>
            <person name="Alfaro M."/>
            <person name="Sun H."/>
            <person name="Tritt A."/>
            <person name="Yoshinaga Y."/>
            <person name="Zwiers L.-H."/>
            <person name="Turgeon B."/>
            <person name="Goodwin S."/>
            <person name="Spatafora J."/>
            <person name="Crous P."/>
            <person name="Grigoriev I."/>
        </authorList>
    </citation>
    <scope>NUCLEOTIDE SEQUENCE</scope>
    <source>
        <strain evidence="3">CBS 627.86</strain>
    </source>
</reference>
<keyword evidence="3" id="KW-0378">Hydrolase</keyword>
<keyword evidence="4" id="KW-1185">Reference proteome</keyword>
<dbReference type="Gene3D" id="3.40.50.1110">
    <property type="entry name" value="SGNH hydrolase"/>
    <property type="match status" value="1"/>
</dbReference>
<dbReference type="GO" id="GO:0016788">
    <property type="term" value="F:hydrolase activity, acting on ester bonds"/>
    <property type="evidence" value="ECO:0007669"/>
    <property type="project" value="InterPro"/>
</dbReference>
<feature type="compositionally biased region" description="Pro residues" evidence="1">
    <location>
        <begin position="406"/>
        <end position="422"/>
    </location>
</feature>